<protein>
    <submittedName>
        <fullName evidence="2">Epimerase</fullName>
    </submittedName>
</protein>
<comment type="caution">
    <text evidence="2">The sequence shown here is derived from an EMBL/GenBank/DDBJ whole genome shotgun (WGS) entry which is preliminary data.</text>
</comment>
<dbReference type="InterPro" id="IPR001509">
    <property type="entry name" value="Epimerase_deHydtase"/>
</dbReference>
<dbReference type="PANTHER" id="PTHR48079:SF6">
    <property type="entry name" value="NAD(P)-BINDING DOMAIN-CONTAINING PROTEIN-RELATED"/>
    <property type="match status" value="1"/>
</dbReference>
<gene>
    <name evidence="2" type="ORF">VI08_14225</name>
</gene>
<reference evidence="2 3" key="1">
    <citation type="submission" date="2015-03" db="EMBL/GenBank/DDBJ databases">
        <title>Draft genome sequence of Luteibacter yeojuensis strain SU11.</title>
        <authorList>
            <person name="Sulaiman J."/>
            <person name="Priya K."/>
            <person name="Chan K.-G."/>
        </authorList>
    </citation>
    <scope>NUCLEOTIDE SEQUENCE [LARGE SCALE GENOMIC DNA]</scope>
    <source>
        <strain evidence="2 3">SU11</strain>
    </source>
</reference>
<evidence type="ECO:0000259" key="1">
    <source>
        <dbReference type="Pfam" id="PF01370"/>
    </source>
</evidence>
<dbReference type="AlphaFoldDB" id="A0A0F3KIB9"/>
<dbReference type="PANTHER" id="PTHR48079">
    <property type="entry name" value="PROTEIN YEEZ"/>
    <property type="match status" value="1"/>
</dbReference>
<organism evidence="2 3">
    <name type="scientific">Luteibacter yeojuensis</name>
    <dbReference type="NCBI Taxonomy" id="345309"/>
    <lineage>
        <taxon>Bacteria</taxon>
        <taxon>Pseudomonadati</taxon>
        <taxon>Pseudomonadota</taxon>
        <taxon>Gammaproteobacteria</taxon>
        <taxon>Lysobacterales</taxon>
        <taxon>Rhodanobacteraceae</taxon>
        <taxon>Luteibacter</taxon>
    </lineage>
</organism>
<dbReference type="EMBL" id="JZRB01000030">
    <property type="protein sequence ID" value="KJV30901.1"/>
    <property type="molecule type" value="Genomic_DNA"/>
</dbReference>
<proteinExistence type="predicted"/>
<dbReference type="SUPFAM" id="SSF51735">
    <property type="entry name" value="NAD(P)-binding Rossmann-fold domains"/>
    <property type="match status" value="1"/>
</dbReference>
<evidence type="ECO:0000313" key="2">
    <source>
        <dbReference type="EMBL" id="KJV30901.1"/>
    </source>
</evidence>
<dbReference type="Gene3D" id="3.40.50.720">
    <property type="entry name" value="NAD(P)-binding Rossmann-like Domain"/>
    <property type="match status" value="1"/>
</dbReference>
<evidence type="ECO:0000313" key="3">
    <source>
        <dbReference type="Proteomes" id="UP000033651"/>
    </source>
</evidence>
<dbReference type="PATRIC" id="fig|345309.4.peg.2448"/>
<accession>A0A0F3KIB9</accession>
<dbReference type="GO" id="GO:0004029">
    <property type="term" value="F:aldehyde dehydrogenase (NAD+) activity"/>
    <property type="evidence" value="ECO:0007669"/>
    <property type="project" value="TreeGrafter"/>
</dbReference>
<dbReference type="Pfam" id="PF01370">
    <property type="entry name" value="Epimerase"/>
    <property type="match status" value="1"/>
</dbReference>
<name>A0A0F3KIB9_9GAMM</name>
<sequence length="281" mass="28780">MLATSPSPVHAAVLIAGAGDVGLRAAQRFVARGHPVFALRRHPPGAPPPGVAWVRGDLTEPATLAGLPAAGIVVFAPTPGAREAAAYRGVFVDGLRHLLAALPAVPARLVFASSSAVYGEHAGAWVDEATPTDPPGFNGRVLLEAEAIVAGLAGGVTVRLAGLYGPGRTQLLDRLREGKAAVPHGQGVYANRIHVDDAAAALTHAALLERPAPLYLGVDDTPLPIDALYGELARRVGGPVPPEGPAPAGVGNKRLSNARLRASGFTCEWPDARKGYAALLA</sequence>
<keyword evidence="3" id="KW-1185">Reference proteome</keyword>
<feature type="domain" description="NAD-dependent epimerase/dehydratase" evidence="1">
    <location>
        <begin position="13"/>
        <end position="206"/>
    </location>
</feature>
<dbReference type="RefSeq" id="WP_045830266.1">
    <property type="nucleotide sequence ID" value="NZ_JZRB01000030.1"/>
</dbReference>
<dbReference type="InterPro" id="IPR051783">
    <property type="entry name" value="NAD(P)-dependent_oxidoreduct"/>
</dbReference>
<dbReference type="InterPro" id="IPR036291">
    <property type="entry name" value="NAD(P)-bd_dom_sf"/>
</dbReference>
<dbReference type="Proteomes" id="UP000033651">
    <property type="component" value="Unassembled WGS sequence"/>
</dbReference>
<dbReference type="GO" id="GO:0005737">
    <property type="term" value="C:cytoplasm"/>
    <property type="evidence" value="ECO:0007669"/>
    <property type="project" value="TreeGrafter"/>
</dbReference>